<protein>
    <submittedName>
        <fullName evidence="2 4">Uncharacterized protein</fullName>
    </submittedName>
</protein>
<organism evidence="4">
    <name type="scientific">Enterobius vermicularis</name>
    <name type="common">Human pinworm</name>
    <dbReference type="NCBI Taxonomy" id="51028"/>
    <lineage>
        <taxon>Eukaryota</taxon>
        <taxon>Metazoa</taxon>
        <taxon>Ecdysozoa</taxon>
        <taxon>Nematoda</taxon>
        <taxon>Chromadorea</taxon>
        <taxon>Rhabditida</taxon>
        <taxon>Spirurina</taxon>
        <taxon>Oxyuridomorpha</taxon>
        <taxon>Oxyuroidea</taxon>
        <taxon>Oxyuridae</taxon>
        <taxon>Enterobius</taxon>
    </lineage>
</organism>
<dbReference type="EMBL" id="UXUI01012944">
    <property type="protein sequence ID" value="VDD97158.1"/>
    <property type="molecule type" value="Genomic_DNA"/>
</dbReference>
<name>A0A0N4VP13_ENTVE</name>
<reference evidence="2 3" key="2">
    <citation type="submission" date="2018-10" db="EMBL/GenBank/DDBJ databases">
        <authorList>
            <consortium name="Pathogen Informatics"/>
        </authorList>
    </citation>
    <scope>NUCLEOTIDE SEQUENCE [LARGE SCALE GENOMIC DNA]</scope>
</reference>
<evidence type="ECO:0000313" key="3">
    <source>
        <dbReference type="Proteomes" id="UP000274131"/>
    </source>
</evidence>
<proteinExistence type="predicted"/>
<dbReference type="WBParaSite" id="EVEC_0001273601-mRNA-1">
    <property type="protein sequence ID" value="EVEC_0001273601-mRNA-1"/>
    <property type="gene ID" value="EVEC_0001273601"/>
</dbReference>
<evidence type="ECO:0000313" key="4">
    <source>
        <dbReference type="WBParaSite" id="EVEC_0001273601-mRNA-1"/>
    </source>
</evidence>
<evidence type="ECO:0000313" key="2">
    <source>
        <dbReference type="EMBL" id="VDD97158.1"/>
    </source>
</evidence>
<gene>
    <name evidence="2" type="ORF">EVEC_LOCUS11909</name>
</gene>
<dbReference type="AlphaFoldDB" id="A0A0N4VP13"/>
<reference evidence="4" key="1">
    <citation type="submission" date="2017-02" db="UniProtKB">
        <authorList>
            <consortium name="WormBaseParasite"/>
        </authorList>
    </citation>
    <scope>IDENTIFICATION</scope>
</reference>
<dbReference type="Proteomes" id="UP000274131">
    <property type="component" value="Unassembled WGS sequence"/>
</dbReference>
<feature type="region of interest" description="Disordered" evidence="1">
    <location>
        <begin position="42"/>
        <end position="69"/>
    </location>
</feature>
<accession>A0A0N4VP13</accession>
<evidence type="ECO:0000256" key="1">
    <source>
        <dbReference type="SAM" id="MobiDB-lite"/>
    </source>
</evidence>
<feature type="compositionally biased region" description="Polar residues" evidence="1">
    <location>
        <begin position="42"/>
        <end position="53"/>
    </location>
</feature>
<sequence>MGNWETVKARLLEVSKVKDTNFRSMVSEPLIEKYLTNIKQGGAATQGQCNNDLSKSRCRHRSNTSSELDLNIDNSSTSWMRDCNQTSSLNDPSPLTTSVGEVYSDLSLTPTPQDPSKCASVHFTEDDSSPYINGPTLERCTSPERVDAKTNAFLETIQR</sequence>
<keyword evidence="3" id="KW-1185">Reference proteome</keyword>